<protein>
    <submittedName>
        <fullName evidence="2">Uncharacterized protein</fullName>
    </submittedName>
</protein>
<sequence>MITDGPILQFYEAIISFHVKMSAADNLVHQLGPKSPQATAAILTKAPRQRKRNYSEETDHLSFTKFKYGGGSWVWLKKNERRINTVEIRSLRNVRGVSLKINVEKVMSRERCGLKNNVVTRLKKGGEKKQTGSNRPAKVPSADRDNRPCELRQLIHNLIASDSFKFGSHEYG</sequence>
<dbReference type="OrthoDB" id="1293503at2759"/>
<organism evidence="2 3">
    <name type="scientific">Eumeta variegata</name>
    <name type="common">Bagworm moth</name>
    <name type="synonym">Eumeta japonica</name>
    <dbReference type="NCBI Taxonomy" id="151549"/>
    <lineage>
        <taxon>Eukaryota</taxon>
        <taxon>Metazoa</taxon>
        <taxon>Ecdysozoa</taxon>
        <taxon>Arthropoda</taxon>
        <taxon>Hexapoda</taxon>
        <taxon>Insecta</taxon>
        <taxon>Pterygota</taxon>
        <taxon>Neoptera</taxon>
        <taxon>Endopterygota</taxon>
        <taxon>Lepidoptera</taxon>
        <taxon>Glossata</taxon>
        <taxon>Ditrysia</taxon>
        <taxon>Tineoidea</taxon>
        <taxon>Psychidae</taxon>
        <taxon>Oiketicinae</taxon>
        <taxon>Eumeta</taxon>
    </lineage>
</organism>
<evidence type="ECO:0000256" key="1">
    <source>
        <dbReference type="SAM" id="MobiDB-lite"/>
    </source>
</evidence>
<keyword evidence="3" id="KW-1185">Reference proteome</keyword>
<evidence type="ECO:0000313" key="2">
    <source>
        <dbReference type="EMBL" id="GBP51611.1"/>
    </source>
</evidence>
<gene>
    <name evidence="2" type="ORF">EVAR_42795_1</name>
</gene>
<proteinExistence type="predicted"/>
<dbReference type="Proteomes" id="UP000299102">
    <property type="component" value="Unassembled WGS sequence"/>
</dbReference>
<name>A0A4C1WK32_EUMVA</name>
<dbReference type="EMBL" id="BGZK01000584">
    <property type="protein sequence ID" value="GBP51611.1"/>
    <property type="molecule type" value="Genomic_DNA"/>
</dbReference>
<evidence type="ECO:0000313" key="3">
    <source>
        <dbReference type="Proteomes" id="UP000299102"/>
    </source>
</evidence>
<comment type="caution">
    <text evidence="2">The sequence shown here is derived from an EMBL/GenBank/DDBJ whole genome shotgun (WGS) entry which is preliminary data.</text>
</comment>
<dbReference type="AlphaFoldDB" id="A0A4C1WK32"/>
<accession>A0A4C1WK32</accession>
<feature type="region of interest" description="Disordered" evidence="1">
    <location>
        <begin position="123"/>
        <end position="146"/>
    </location>
</feature>
<reference evidence="2 3" key="1">
    <citation type="journal article" date="2019" name="Commun. Biol.">
        <title>The bagworm genome reveals a unique fibroin gene that provides high tensile strength.</title>
        <authorList>
            <person name="Kono N."/>
            <person name="Nakamura H."/>
            <person name="Ohtoshi R."/>
            <person name="Tomita M."/>
            <person name="Numata K."/>
            <person name="Arakawa K."/>
        </authorList>
    </citation>
    <scope>NUCLEOTIDE SEQUENCE [LARGE SCALE GENOMIC DNA]</scope>
</reference>